<feature type="compositionally biased region" description="Polar residues" evidence="1">
    <location>
        <begin position="204"/>
        <end position="219"/>
    </location>
</feature>
<keyword evidence="2" id="KW-0812">Transmembrane</keyword>
<dbReference type="InterPro" id="IPR050400">
    <property type="entry name" value="Bact_Cytoskel_RodZ"/>
</dbReference>
<keyword evidence="5" id="KW-1185">Reference proteome</keyword>
<feature type="compositionally biased region" description="Polar residues" evidence="1">
    <location>
        <begin position="258"/>
        <end position="276"/>
    </location>
</feature>
<feature type="compositionally biased region" description="Polar residues" evidence="1">
    <location>
        <begin position="1"/>
        <end position="19"/>
    </location>
</feature>
<keyword evidence="2" id="KW-1133">Transmembrane helix</keyword>
<sequence>MTDQTAEQSTEGANTSVESGQAMASPGQALRQAREKRGLSQEEAARKLNFLPFYIPALENDDYSQLHGSTFVKGYLRAYANFLGLNSQDILAAYSEQYQEPDTHHYKVTSVKPLNAPKRRWGKRLFTLFTLMVIAALMALAVNWWQSRTDEPLSLLSSEEVKVETADGTTVIANSGDQEARDAEQTTPQMARDKTAPLVERSVKGSQNNEAQETASSNREAAPQAHNDQGSATTENSEITEVQAPQVESPASVVAGTPENTSPSDTAGSNSASTPEVASAAAPNALIIRFSEKCWLEVKDANDKILVSKVAAKGSSLQVSGPTPYHIRLGYAPGASLYHQGKKLDISDRIRSNGYATVTVD</sequence>
<dbReference type="InterPro" id="IPR025194">
    <property type="entry name" value="RodZ-like_C"/>
</dbReference>
<comment type="caution">
    <text evidence="4">The sequence shown here is derived from an EMBL/GenBank/DDBJ whole genome shotgun (WGS) entry which is preliminary data.</text>
</comment>
<dbReference type="PROSITE" id="PS50943">
    <property type="entry name" value="HTH_CROC1"/>
    <property type="match status" value="1"/>
</dbReference>
<feature type="transmembrane region" description="Helical" evidence="2">
    <location>
        <begin position="125"/>
        <end position="145"/>
    </location>
</feature>
<proteinExistence type="predicted"/>
<gene>
    <name evidence="4" type="ORF">BFW38_00970</name>
</gene>
<feature type="domain" description="HTH cro/C1-type" evidence="3">
    <location>
        <begin position="30"/>
        <end position="49"/>
    </location>
</feature>
<organism evidence="4 5">
    <name type="scientific">Terasakiispira papahanaumokuakeensis</name>
    <dbReference type="NCBI Taxonomy" id="197479"/>
    <lineage>
        <taxon>Bacteria</taxon>
        <taxon>Pseudomonadati</taxon>
        <taxon>Pseudomonadota</taxon>
        <taxon>Gammaproteobacteria</taxon>
        <taxon>Oceanospirillales</taxon>
        <taxon>Terasakiispira</taxon>
    </lineage>
</organism>
<dbReference type="SUPFAM" id="SSF47413">
    <property type="entry name" value="lambda repressor-like DNA-binding domains"/>
    <property type="match status" value="1"/>
</dbReference>
<feature type="compositionally biased region" description="Polar residues" evidence="1">
    <location>
        <begin position="226"/>
        <end position="240"/>
    </location>
</feature>
<name>A0A1E2V6P4_9GAMM</name>
<evidence type="ECO:0000313" key="4">
    <source>
        <dbReference type="EMBL" id="ODC02325.1"/>
    </source>
</evidence>
<dbReference type="PANTHER" id="PTHR34475">
    <property type="match status" value="1"/>
</dbReference>
<evidence type="ECO:0000256" key="2">
    <source>
        <dbReference type="SAM" id="Phobius"/>
    </source>
</evidence>
<feature type="region of interest" description="Disordered" evidence="1">
    <location>
        <begin position="169"/>
        <end position="276"/>
    </location>
</feature>
<accession>A0A1E2V6P4</accession>
<evidence type="ECO:0000259" key="3">
    <source>
        <dbReference type="PROSITE" id="PS50943"/>
    </source>
</evidence>
<dbReference type="Pfam" id="PF13413">
    <property type="entry name" value="HTH_25"/>
    <property type="match status" value="1"/>
</dbReference>
<dbReference type="PANTHER" id="PTHR34475:SF1">
    <property type="entry name" value="CYTOSKELETON PROTEIN RODZ"/>
    <property type="match status" value="1"/>
</dbReference>
<dbReference type="Gene3D" id="1.10.260.40">
    <property type="entry name" value="lambda repressor-like DNA-binding domains"/>
    <property type="match status" value="1"/>
</dbReference>
<keyword evidence="2" id="KW-0472">Membrane</keyword>
<evidence type="ECO:0000313" key="5">
    <source>
        <dbReference type="Proteomes" id="UP000094291"/>
    </source>
</evidence>
<protein>
    <recommendedName>
        <fullName evidence="3">HTH cro/C1-type domain-containing protein</fullName>
    </recommendedName>
</protein>
<dbReference type="STRING" id="197479.BFW38_00970"/>
<dbReference type="CDD" id="cd00093">
    <property type="entry name" value="HTH_XRE"/>
    <property type="match status" value="1"/>
</dbReference>
<dbReference type="RefSeq" id="WP_068996709.1">
    <property type="nucleotide sequence ID" value="NZ_MDTQ01000001.1"/>
</dbReference>
<reference evidence="4 5" key="1">
    <citation type="submission" date="2016-08" db="EMBL/GenBank/DDBJ databases">
        <authorList>
            <person name="Seilhamer J.J."/>
        </authorList>
    </citation>
    <scope>NUCLEOTIDE SEQUENCE [LARGE SCALE GENOMIC DNA]</scope>
    <source>
        <strain evidence="4 5">PH27A</strain>
    </source>
</reference>
<feature type="region of interest" description="Disordered" evidence="1">
    <location>
        <begin position="1"/>
        <end position="38"/>
    </location>
</feature>
<evidence type="ECO:0000256" key="1">
    <source>
        <dbReference type="SAM" id="MobiDB-lite"/>
    </source>
</evidence>
<dbReference type="Proteomes" id="UP000094291">
    <property type="component" value="Unassembled WGS sequence"/>
</dbReference>
<dbReference type="EMBL" id="MDTQ01000001">
    <property type="protein sequence ID" value="ODC02325.1"/>
    <property type="molecule type" value="Genomic_DNA"/>
</dbReference>
<dbReference type="GO" id="GO:0003677">
    <property type="term" value="F:DNA binding"/>
    <property type="evidence" value="ECO:0007669"/>
    <property type="project" value="InterPro"/>
</dbReference>
<dbReference type="InterPro" id="IPR010982">
    <property type="entry name" value="Lambda_DNA-bd_dom_sf"/>
</dbReference>
<dbReference type="Pfam" id="PF13464">
    <property type="entry name" value="RodZ_C"/>
    <property type="match status" value="1"/>
</dbReference>
<dbReference type="AlphaFoldDB" id="A0A1E2V6P4"/>
<dbReference type="InterPro" id="IPR001387">
    <property type="entry name" value="Cro/C1-type_HTH"/>
</dbReference>